<protein>
    <submittedName>
        <fullName evidence="2">LAMI_0F12310g1_1</fullName>
    </submittedName>
</protein>
<dbReference type="OrthoDB" id="2348401at2759"/>
<dbReference type="STRING" id="1230905.A0A1G4K2U0"/>
<accession>A0A1G4K2U0</accession>
<dbReference type="InterPro" id="IPR007250">
    <property type="entry name" value="HSP9_HSP12"/>
</dbReference>
<evidence type="ECO:0000313" key="3">
    <source>
        <dbReference type="Proteomes" id="UP000191024"/>
    </source>
</evidence>
<sequence>MSDAGRKDFSDKFQEKIKPDSEKGYLEKGKEFVTDKADKAAGAVQPEEKKGVFQGISDSAQKGKDEASGPTLSEQAGEYVDAAKAKLNDAAEYISSSVHGGEKK</sequence>
<keyword evidence="3" id="KW-1185">Reference proteome</keyword>
<reference evidence="3" key="1">
    <citation type="submission" date="2016-03" db="EMBL/GenBank/DDBJ databases">
        <authorList>
            <person name="Devillers H."/>
        </authorList>
    </citation>
    <scope>NUCLEOTIDE SEQUENCE [LARGE SCALE GENOMIC DNA]</scope>
</reference>
<organism evidence="2 3">
    <name type="scientific">Lachancea mirantina</name>
    <dbReference type="NCBI Taxonomy" id="1230905"/>
    <lineage>
        <taxon>Eukaryota</taxon>
        <taxon>Fungi</taxon>
        <taxon>Dikarya</taxon>
        <taxon>Ascomycota</taxon>
        <taxon>Saccharomycotina</taxon>
        <taxon>Saccharomycetes</taxon>
        <taxon>Saccharomycetales</taxon>
        <taxon>Saccharomycetaceae</taxon>
        <taxon>Lachancea</taxon>
    </lineage>
</organism>
<dbReference type="AlphaFoldDB" id="A0A1G4K2U0"/>
<name>A0A1G4K2U0_9SACH</name>
<dbReference type="Proteomes" id="UP000191024">
    <property type="component" value="Chromosome F"/>
</dbReference>
<feature type="region of interest" description="Disordered" evidence="1">
    <location>
        <begin position="1"/>
        <end position="76"/>
    </location>
</feature>
<dbReference type="PIRSF" id="PIRSF002590">
    <property type="entry name" value="HSP9/HSP12_fun"/>
    <property type="match status" value="1"/>
</dbReference>
<feature type="compositionally biased region" description="Basic and acidic residues" evidence="1">
    <location>
        <begin position="1"/>
        <end position="39"/>
    </location>
</feature>
<dbReference type="EMBL" id="LT598467">
    <property type="protein sequence ID" value="SCU97962.1"/>
    <property type="molecule type" value="Genomic_DNA"/>
</dbReference>
<evidence type="ECO:0000256" key="1">
    <source>
        <dbReference type="SAM" id="MobiDB-lite"/>
    </source>
</evidence>
<evidence type="ECO:0000313" key="2">
    <source>
        <dbReference type="EMBL" id="SCU97962.1"/>
    </source>
</evidence>
<dbReference type="Pfam" id="PF04119">
    <property type="entry name" value="HSP9_HSP12"/>
    <property type="match status" value="1"/>
</dbReference>
<gene>
    <name evidence="2" type="ORF">LAMI_0F12310G</name>
</gene>
<proteinExistence type="predicted"/>
<dbReference type="Gene3D" id="6.10.280.100">
    <property type="match status" value="1"/>
</dbReference>